<feature type="transmembrane region" description="Helical" evidence="1">
    <location>
        <begin position="12"/>
        <end position="32"/>
    </location>
</feature>
<evidence type="ECO:0000256" key="1">
    <source>
        <dbReference type="SAM" id="Phobius"/>
    </source>
</evidence>
<reference evidence="2 3" key="1">
    <citation type="submission" date="2020-07" db="EMBL/GenBank/DDBJ databases">
        <title>Sequencing the genomes of 1000 actinobacteria strains.</title>
        <authorList>
            <person name="Klenk H.-P."/>
        </authorList>
    </citation>
    <scope>NUCLEOTIDE SEQUENCE [LARGE SCALE GENOMIC DNA]</scope>
    <source>
        <strain evidence="2 3">DSM 19663</strain>
    </source>
</reference>
<dbReference type="NCBIfam" id="NF038065">
    <property type="entry name" value="Pr6Pr"/>
    <property type="match status" value="1"/>
</dbReference>
<dbReference type="Proteomes" id="UP000585905">
    <property type="component" value="Unassembled WGS sequence"/>
</dbReference>
<feature type="transmembrane region" description="Helical" evidence="1">
    <location>
        <begin position="80"/>
        <end position="104"/>
    </location>
</feature>
<keyword evidence="1" id="KW-0812">Transmembrane</keyword>
<evidence type="ECO:0008006" key="4">
    <source>
        <dbReference type="Google" id="ProtNLM"/>
    </source>
</evidence>
<dbReference type="EMBL" id="JACGWX010000001">
    <property type="protein sequence ID" value="MBA8847186.1"/>
    <property type="molecule type" value="Genomic_DNA"/>
</dbReference>
<proteinExistence type="predicted"/>
<protein>
    <recommendedName>
        <fullName evidence="4">Pr6Pr family membrane protein</fullName>
    </recommendedName>
</protein>
<name>A0A839E7B0_9MICO</name>
<feature type="transmembrane region" description="Helical" evidence="1">
    <location>
        <begin position="116"/>
        <end position="132"/>
    </location>
</feature>
<organism evidence="2 3">
    <name type="scientific">Microcella alkalica</name>
    <dbReference type="NCBI Taxonomy" id="355930"/>
    <lineage>
        <taxon>Bacteria</taxon>
        <taxon>Bacillati</taxon>
        <taxon>Actinomycetota</taxon>
        <taxon>Actinomycetes</taxon>
        <taxon>Micrococcales</taxon>
        <taxon>Microbacteriaceae</taxon>
        <taxon>Microcella</taxon>
    </lineage>
</organism>
<gene>
    <name evidence="2" type="ORF">FHX53_000750</name>
</gene>
<dbReference type="AlphaFoldDB" id="A0A839E7B0"/>
<accession>A0A839E7B0</accession>
<sequence>MSERATARRVVGGLRLLAALVGVIALVARFQYGLGFSVFIASNFFGYLTVQSNIAAIALGIVSGTIALRRSRDPAWMPVARVAVLSLMLVAGIVFALLASQAATRGYRLDVPFSDQLLHFVLPAWLLLDWLLSPGERRTDPRVLLIVVGYPLGWGLVTLIRGAIVGWYPYFFLDPDQVSGVIELLAYGAAALGLFALVAAVVRLLPRIPLERMLSLSRPRALVPPRGEPAPRAQR</sequence>
<keyword evidence="1" id="KW-0472">Membrane</keyword>
<comment type="caution">
    <text evidence="2">The sequence shown here is derived from an EMBL/GenBank/DDBJ whole genome shotgun (WGS) entry which is preliminary data.</text>
</comment>
<feature type="transmembrane region" description="Helical" evidence="1">
    <location>
        <begin position="44"/>
        <end position="68"/>
    </location>
</feature>
<keyword evidence="1" id="KW-1133">Transmembrane helix</keyword>
<evidence type="ECO:0000313" key="2">
    <source>
        <dbReference type="EMBL" id="MBA8847186.1"/>
    </source>
</evidence>
<keyword evidence="3" id="KW-1185">Reference proteome</keyword>
<feature type="transmembrane region" description="Helical" evidence="1">
    <location>
        <begin position="144"/>
        <end position="164"/>
    </location>
</feature>
<feature type="transmembrane region" description="Helical" evidence="1">
    <location>
        <begin position="184"/>
        <end position="205"/>
    </location>
</feature>
<dbReference type="InterPro" id="IPR049713">
    <property type="entry name" value="Pr6Pr-like"/>
</dbReference>
<evidence type="ECO:0000313" key="3">
    <source>
        <dbReference type="Proteomes" id="UP000585905"/>
    </source>
</evidence>
<dbReference type="RefSeq" id="WP_182489988.1">
    <property type="nucleotide sequence ID" value="NZ_BAAAOV010000005.1"/>
</dbReference>